<comment type="caution">
    <text evidence="2">The sequence shown here is derived from an EMBL/GenBank/DDBJ whole genome shotgun (WGS) entry which is preliminary data.</text>
</comment>
<keyword evidence="3" id="KW-1185">Reference proteome</keyword>
<dbReference type="RefSeq" id="WP_263607548.1">
    <property type="nucleotide sequence ID" value="NZ_JAOVQM010000001.1"/>
</dbReference>
<dbReference type="PANTHER" id="PTHR32251">
    <property type="entry name" value="3-OXO-5-ALPHA-STEROID 4-DEHYDROGENASE"/>
    <property type="match status" value="1"/>
</dbReference>
<evidence type="ECO:0000313" key="2">
    <source>
        <dbReference type="EMBL" id="MCV2231435.1"/>
    </source>
</evidence>
<feature type="transmembrane region" description="Helical" evidence="1">
    <location>
        <begin position="209"/>
        <end position="233"/>
    </location>
</feature>
<feature type="transmembrane region" description="Helical" evidence="1">
    <location>
        <begin position="32"/>
        <end position="51"/>
    </location>
</feature>
<sequence length="262" mass="30122">MLFLHVFLALFVFFVIFFIIAQVKKNNGLADVAWGLGFVVVAITALVSAGTYTIPQLAVTGLVLLWGFRLFFYLGIRNWSKPEDFRYVDMKRRWKTNLKLKAFFYVFMLQMSFLFVIALPIMVVNLNGNDTLSVLQWVVLVLGVVLWFIGFYFEAVGDHQLKVFKSNPDNKGKILMTGVWKYTRHPNYFGEALMWWAVWVVALSSGNVWVWAAIVGPAFINYLLVYVSGVPLLEKKYKNNEAYQAYAKVTSIFIPLPKKKAR</sequence>
<dbReference type="Proteomes" id="UP001177160">
    <property type="component" value="Unassembled WGS sequence"/>
</dbReference>
<name>A0ABT2Y607_9MOLU</name>
<accession>A0ABT2Y607</accession>
<evidence type="ECO:0000313" key="3">
    <source>
        <dbReference type="Proteomes" id="UP001177160"/>
    </source>
</evidence>
<dbReference type="EMBL" id="JAOVQM010000001">
    <property type="protein sequence ID" value="MCV2231435.1"/>
    <property type="molecule type" value="Genomic_DNA"/>
</dbReference>
<dbReference type="InterPro" id="IPR010721">
    <property type="entry name" value="UstE-like"/>
</dbReference>
<reference evidence="2" key="1">
    <citation type="submission" date="2022-09" db="EMBL/GenBank/DDBJ databases">
        <title>Novel Mycoplasma species identified in domestic and wild animals.</title>
        <authorList>
            <person name="Volokhov D.V."/>
            <person name="Furtak V.A."/>
            <person name="Zagorodnyaya T.A."/>
        </authorList>
    </citation>
    <scope>NUCLEOTIDE SEQUENCE</scope>
    <source>
        <strain evidence="2">Oakley</strain>
    </source>
</reference>
<feature type="transmembrane region" description="Helical" evidence="1">
    <location>
        <begin position="6"/>
        <end position="23"/>
    </location>
</feature>
<dbReference type="PROSITE" id="PS50244">
    <property type="entry name" value="S5A_REDUCTASE"/>
    <property type="match status" value="1"/>
</dbReference>
<protein>
    <submittedName>
        <fullName evidence="2">DUF1295 domain-containing protein</fullName>
    </submittedName>
</protein>
<keyword evidence="1" id="KW-0472">Membrane</keyword>
<gene>
    <name evidence="2" type="ORF">N7548_01160</name>
</gene>
<feature type="transmembrane region" description="Helical" evidence="1">
    <location>
        <begin position="134"/>
        <end position="153"/>
    </location>
</feature>
<dbReference type="PANTHER" id="PTHR32251:SF17">
    <property type="entry name" value="STEROID 5-ALPHA REDUCTASE C-TERMINAL DOMAIN-CONTAINING PROTEIN"/>
    <property type="match status" value="1"/>
</dbReference>
<evidence type="ECO:0000256" key="1">
    <source>
        <dbReference type="SAM" id="Phobius"/>
    </source>
</evidence>
<keyword evidence="1" id="KW-1133">Transmembrane helix</keyword>
<keyword evidence="1" id="KW-0812">Transmembrane</keyword>
<feature type="transmembrane region" description="Helical" evidence="1">
    <location>
        <begin position="186"/>
        <end position="203"/>
    </location>
</feature>
<feature type="transmembrane region" description="Helical" evidence="1">
    <location>
        <begin position="57"/>
        <end position="76"/>
    </location>
</feature>
<organism evidence="2 3">
    <name type="scientific">Paracholeplasma manati</name>
    <dbReference type="NCBI Taxonomy" id="591373"/>
    <lineage>
        <taxon>Bacteria</taxon>
        <taxon>Bacillati</taxon>
        <taxon>Mycoplasmatota</taxon>
        <taxon>Mollicutes</taxon>
        <taxon>Acholeplasmatales</taxon>
        <taxon>Acholeplasmataceae</taxon>
        <taxon>Paracholeplasma</taxon>
    </lineage>
</organism>
<dbReference type="Pfam" id="PF06966">
    <property type="entry name" value="DUF1295"/>
    <property type="match status" value="1"/>
</dbReference>
<dbReference type="Gene3D" id="1.20.120.1630">
    <property type="match status" value="1"/>
</dbReference>
<proteinExistence type="predicted"/>
<feature type="transmembrane region" description="Helical" evidence="1">
    <location>
        <begin position="102"/>
        <end position="122"/>
    </location>
</feature>